<dbReference type="Proteomes" id="UP000836788">
    <property type="component" value="Chromosome 16"/>
</dbReference>
<dbReference type="EMBL" id="OU594957">
    <property type="protein sequence ID" value="CAG9281953.1"/>
    <property type="molecule type" value="Genomic_DNA"/>
</dbReference>
<dbReference type="GO" id="GO:0005783">
    <property type="term" value="C:endoplasmic reticulum"/>
    <property type="evidence" value="ECO:0007669"/>
    <property type="project" value="TreeGrafter"/>
</dbReference>
<gene>
    <name evidence="3" type="ORF">PTTT1_LOCUS18073</name>
</gene>
<accession>A0A8J9TAZ7</accession>
<dbReference type="PANTHER" id="PTHR11226">
    <property type="entry name" value="UDP-GLUCOSE GLYCOPROTEIN:GLUCOSYLTRANSFERASE"/>
    <property type="match status" value="1"/>
</dbReference>
<dbReference type="GO" id="GO:0003980">
    <property type="term" value="F:UDP-glucose:glycoprotein glucosyltransferase activity"/>
    <property type="evidence" value="ECO:0007669"/>
    <property type="project" value="InterPro"/>
</dbReference>
<sequence>MDLQGAPYGYTPFCTSRESTLGYQFWRDGFWKSHLRGKPYHISALYVVDLENFRRTLVGDQLRSIYQQLSGNPDSLANLDQDLPNYAQHQVPIFSLPQEWLWCESWCSDETKGTAKTIDLCNNPEHKEPKVSMAKRIVSGPLFNESWVELDAEVEMYEQAYFKGQL</sequence>
<organism evidence="3">
    <name type="scientific">Phaeodactylum tricornutum</name>
    <name type="common">Diatom</name>
    <dbReference type="NCBI Taxonomy" id="2850"/>
    <lineage>
        <taxon>Eukaryota</taxon>
        <taxon>Sar</taxon>
        <taxon>Stramenopiles</taxon>
        <taxon>Ochrophyta</taxon>
        <taxon>Bacillariophyta</taxon>
        <taxon>Bacillariophyceae</taxon>
        <taxon>Bacillariophycidae</taxon>
        <taxon>Naviculales</taxon>
        <taxon>Phaeodactylaceae</taxon>
        <taxon>Phaeodactylum</taxon>
    </lineage>
</organism>
<reference evidence="3" key="1">
    <citation type="submission" date="2022-02" db="EMBL/GenBank/DDBJ databases">
        <authorList>
            <person name="Giguere J D."/>
        </authorList>
    </citation>
    <scope>NUCLEOTIDE SEQUENCE</scope>
    <source>
        <strain evidence="3">CCAP 1055/1</strain>
    </source>
</reference>
<comment type="cofactor">
    <cofactor evidence="1">
        <name>Ca(2+)</name>
        <dbReference type="ChEBI" id="CHEBI:29108"/>
    </cofactor>
</comment>
<dbReference type="InterPro" id="IPR040497">
    <property type="entry name" value="Glyco_transf_24"/>
</dbReference>
<proteinExistence type="predicted"/>
<dbReference type="Gene3D" id="3.90.550.10">
    <property type="entry name" value="Spore Coat Polysaccharide Biosynthesis Protein SpsA, Chain A"/>
    <property type="match status" value="1"/>
</dbReference>
<dbReference type="Pfam" id="PF18404">
    <property type="entry name" value="Glyco_transf_24"/>
    <property type="match status" value="1"/>
</dbReference>
<dbReference type="GO" id="GO:0051082">
    <property type="term" value="F:unfolded protein binding"/>
    <property type="evidence" value="ECO:0007669"/>
    <property type="project" value="TreeGrafter"/>
</dbReference>
<dbReference type="GO" id="GO:0036503">
    <property type="term" value="P:ERAD pathway"/>
    <property type="evidence" value="ECO:0007669"/>
    <property type="project" value="TreeGrafter"/>
</dbReference>
<dbReference type="AlphaFoldDB" id="A0A8J9TAZ7"/>
<feature type="domain" description="Glucosyltransferase 24 catalytic" evidence="2">
    <location>
        <begin position="1"/>
        <end position="155"/>
    </location>
</feature>
<evidence type="ECO:0000256" key="1">
    <source>
        <dbReference type="ARBA" id="ARBA00001913"/>
    </source>
</evidence>
<name>A0A8J9TAZ7_PHATR</name>
<evidence type="ECO:0000313" key="3">
    <source>
        <dbReference type="EMBL" id="CAG9281953.1"/>
    </source>
</evidence>
<dbReference type="SUPFAM" id="SSF53448">
    <property type="entry name" value="Nucleotide-diphospho-sugar transferases"/>
    <property type="match status" value="1"/>
</dbReference>
<dbReference type="PANTHER" id="PTHR11226:SF0">
    <property type="entry name" value="UDP-GLUCOSE:GLYCOPROTEIN GLUCOSYLTRANSFERASE"/>
    <property type="match status" value="1"/>
</dbReference>
<dbReference type="GO" id="GO:0018279">
    <property type="term" value="P:protein N-linked glycosylation via asparagine"/>
    <property type="evidence" value="ECO:0007669"/>
    <property type="project" value="TreeGrafter"/>
</dbReference>
<evidence type="ECO:0000259" key="2">
    <source>
        <dbReference type="Pfam" id="PF18404"/>
    </source>
</evidence>
<dbReference type="InterPro" id="IPR009448">
    <property type="entry name" value="UDP-g_GGtrans"/>
</dbReference>
<dbReference type="InterPro" id="IPR029044">
    <property type="entry name" value="Nucleotide-diphossugar_trans"/>
</dbReference>
<protein>
    <recommendedName>
        <fullName evidence="2">Glucosyltransferase 24 catalytic domain-containing protein</fullName>
    </recommendedName>
</protein>